<feature type="transmembrane region" description="Helical" evidence="6">
    <location>
        <begin position="425"/>
        <end position="448"/>
    </location>
</feature>
<evidence type="ECO:0000256" key="5">
    <source>
        <dbReference type="ARBA" id="ARBA00023136"/>
    </source>
</evidence>
<feature type="transmembrane region" description="Helical" evidence="6">
    <location>
        <begin position="332"/>
        <end position="350"/>
    </location>
</feature>
<dbReference type="Pfam" id="PF01943">
    <property type="entry name" value="Polysacc_synt"/>
    <property type="match status" value="1"/>
</dbReference>
<evidence type="ECO:0000256" key="2">
    <source>
        <dbReference type="ARBA" id="ARBA00022475"/>
    </source>
</evidence>
<dbReference type="InterPro" id="IPR002797">
    <property type="entry name" value="Polysacc_synth"/>
</dbReference>
<name>A0ABR7GCG8_9FIRM</name>
<sequence length="542" mass="58709">MQGSILAIASIISRIVGLIYRIPLTAIIGKTGNDYYGTAYSIYNIILIMSSFSLPLAVSKLVASRMGNGRAKDAFRVFKGALGFAIVSGGLGALLLYFGADYFTGTLLKTPLSAIALKVLAPTVFVVALLGVFRGFFQGLNTMMPSAFSQVAEQILNAIVSVVAAYMLYSYGKRVGAVLGDADAYAAAYGAAGGTLGTAAGAFLAFLFVLFVYLVYRKRFKKRMRRDHHREQESYGHVLKMLLLTIFPILLSTIVYNVSTLIDQGVFKNIASLQGYSAKQISEWWGVYSGQFIVLTNVPISIASSLAASSVPSLSTAYHAKDFDTVNRQISLATRFIMVIAIPSTIGMAILGRPLNLLLFHDGDKTTMMIMLLGTISIALFGLSTLTNGLLQGIDRMKTPVINAVISLLVHVIALFLLMELFDLNIYAVVIANNIYGLCVCILNDLALRRYSGASVNLQKTYIIPLFASIVMGIGVFLSYELVHKIINSNAIATILSICVGVLIYFVLLLLMKGLTESELARMPKGNTIIALAKKMHLLQES</sequence>
<feature type="transmembrane region" description="Helical" evidence="6">
    <location>
        <begin position="112"/>
        <end position="133"/>
    </location>
</feature>
<evidence type="ECO:0000256" key="6">
    <source>
        <dbReference type="SAM" id="Phobius"/>
    </source>
</evidence>
<dbReference type="PIRSF" id="PIRSF038958">
    <property type="entry name" value="PG_synth_SpoVB"/>
    <property type="match status" value="1"/>
</dbReference>
<feature type="transmembrane region" description="Helical" evidence="6">
    <location>
        <begin position="7"/>
        <end position="28"/>
    </location>
</feature>
<keyword evidence="8" id="KW-1185">Reference proteome</keyword>
<protein>
    <submittedName>
        <fullName evidence="7">Polysaccharide biosynthesis protein</fullName>
    </submittedName>
</protein>
<proteinExistence type="predicted"/>
<dbReference type="InterPro" id="IPR050833">
    <property type="entry name" value="Poly_Biosynth_Transport"/>
</dbReference>
<feature type="transmembrane region" description="Helical" evidence="6">
    <location>
        <begin position="154"/>
        <end position="171"/>
    </location>
</feature>
<comment type="subcellular location">
    <subcellularLocation>
        <location evidence="1">Cell membrane</location>
        <topology evidence="1">Multi-pass membrane protein</topology>
    </subcellularLocation>
</comment>
<evidence type="ECO:0000256" key="1">
    <source>
        <dbReference type="ARBA" id="ARBA00004651"/>
    </source>
</evidence>
<dbReference type="CDD" id="cd13124">
    <property type="entry name" value="MATE_SpoVB_like"/>
    <property type="match status" value="1"/>
</dbReference>
<feature type="transmembrane region" description="Helical" evidence="6">
    <location>
        <begin position="40"/>
        <end position="59"/>
    </location>
</feature>
<dbReference type="PANTHER" id="PTHR30250">
    <property type="entry name" value="PST FAMILY PREDICTED COLANIC ACID TRANSPORTER"/>
    <property type="match status" value="1"/>
</dbReference>
<keyword evidence="2" id="KW-1003">Cell membrane</keyword>
<dbReference type="PANTHER" id="PTHR30250:SF21">
    <property type="entry name" value="LIPID II FLIPPASE MURJ"/>
    <property type="match status" value="1"/>
</dbReference>
<evidence type="ECO:0000313" key="7">
    <source>
        <dbReference type="EMBL" id="MBC5685125.1"/>
    </source>
</evidence>
<gene>
    <name evidence="7" type="ORF">H8R94_00620</name>
</gene>
<feature type="transmembrane region" description="Helical" evidence="6">
    <location>
        <begin position="292"/>
        <end position="311"/>
    </location>
</feature>
<keyword evidence="4 6" id="KW-1133">Transmembrane helix</keyword>
<keyword evidence="3 6" id="KW-0812">Transmembrane</keyword>
<dbReference type="Proteomes" id="UP000643810">
    <property type="component" value="Unassembled WGS sequence"/>
</dbReference>
<feature type="transmembrane region" description="Helical" evidence="6">
    <location>
        <begin position="191"/>
        <end position="216"/>
    </location>
</feature>
<dbReference type="InterPro" id="IPR024923">
    <property type="entry name" value="PG_synth_SpoVB"/>
</dbReference>
<keyword evidence="5 6" id="KW-0472">Membrane</keyword>
<dbReference type="EMBL" id="JACOPG010000001">
    <property type="protein sequence ID" value="MBC5685125.1"/>
    <property type="molecule type" value="Genomic_DNA"/>
</dbReference>
<feature type="transmembrane region" description="Helical" evidence="6">
    <location>
        <begin position="401"/>
        <end position="419"/>
    </location>
</feature>
<feature type="transmembrane region" description="Helical" evidence="6">
    <location>
        <begin position="80"/>
        <end position="100"/>
    </location>
</feature>
<feature type="transmembrane region" description="Helical" evidence="6">
    <location>
        <begin position="492"/>
        <end position="512"/>
    </location>
</feature>
<reference evidence="7 8" key="1">
    <citation type="submission" date="2020-08" db="EMBL/GenBank/DDBJ databases">
        <title>Genome public.</title>
        <authorList>
            <person name="Liu C."/>
            <person name="Sun Q."/>
        </authorList>
    </citation>
    <scope>NUCLEOTIDE SEQUENCE [LARGE SCALE GENOMIC DNA]</scope>
    <source>
        <strain evidence="7 8">NSJ-9</strain>
    </source>
</reference>
<feature type="transmembrane region" description="Helical" evidence="6">
    <location>
        <begin position="237"/>
        <end position="258"/>
    </location>
</feature>
<organism evidence="7 8">
    <name type="scientific">Roseburia lenta</name>
    <dbReference type="NCBI Taxonomy" id="2763061"/>
    <lineage>
        <taxon>Bacteria</taxon>
        <taxon>Bacillati</taxon>
        <taxon>Bacillota</taxon>
        <taxon>Clostridia</taxon>
        <taxon>Lachnospirales</taxon>
        <taxon>Lachnospiraceae</taxon>
        <taxon>Roseburia</taxon>
    </lineage>
</organism>
<feature type="transmembrane region" description="Helical" evidence="6">
    <location>
        <begin position="370"/>
        <end position="389"/>
    </location>
</feature>
<evidence type="ECO:0000256" key="4">
    <source>
        <dbReference type="ARBA" id="ARBA00022989"/>
    </source>
</evidence>
<evidence type="ECO:0000313" key="8">
    <source>
        <dbReference type="Proteomes" id="UP000643810"/>
    </source>
</evidence>
<feature type="transmembrane region" description="Helical" evidence="6">
    <location>
        <begin position="460"/>
        <end position="480"/>
    </location>
</feature>
<accession>A0ABR7GCG8</accession>
<comment type="caution">
    <text evidence="7">The sequence shown here is derived from an EMBL/GenBank/DDBJ whole genome shotgun (WGS) entry which is preliminary data.</text>
</comment>
<evidence type="ECO:0000256" key="3">
    <source>
        <dbReference type="ARBA" id="ARBA00022692"/>
    </source>
</evidence>